<organism evidence="2 3">
    <name type="scientific">Candidatus Kryptonium thompsonii</name>
    <dbReference type="NCBI Taxonomy" id="1633631"/>
    <lineage>
        <taxon>Bacteria</taxon>
        <taxon>Pseudomonadati</taxon>
        <taxon>Candidatus Kryptoniota</taxon>
        <taxon>Candidatus Kryptonium</taxon>
    </lineage>
</organism>
<dbReference type="Gene3D" id="2.50.20.10">
    <property type="entry name" value="Lipoprotein localisation LolA/LolB/LppX"/>
    <property type="match status" value="1"/>
</dbReference>
<dbReference type="SUPFAM" id="SSF89392">
    <property type="entry name" value="Prokaryotic lipoproteins and lipoprotein localization factors"/>
    <property type="match status" value="1"/>
</dbReference>
<dbReference type="InterPro" id="IPR029046">
    <property type="entry name" value="LolA/LolB/LppX"/>
</dbReference>
<protein>
    <recommendedName>
        <fullName evidence="4">DUF4292 domain-containing protein</fullName>
    </recommendedName>
</protein>
<dbReference type="OrthoDB" id="9813592at2"/>
<dbReference type="Pfam" id="PF14125">
    <property type="entry name" value="DUF4292"/>
    <property type="match status" value="1"/>
</dbReference>
<evidence type="ECO:0000313" key="3">
    <source>
        <dbReference type="Proteomes" id="UP000182011"/>
    </source>
</evidence>
<keyword evidence="1" id="KW-0732">Signal</keyword>
<accession>A0A0P1LU78</accession>
<dbReference type="AlphaFoldDB" id="A0A0P1LGZ6"/>
<accession>A0A0N7MYF8</accession>
<dbReference type="STRING" id="1633631.GCA_001442925_01368"/>
<accession>A0A0P1LU47</accession>
<dbReference type="RefSeq" id="WP_047134753.1">
    <property type="nucleotide sequence ID" value="NZ_CZVJ01000006.1"/>
</dbReference>
<dbReference type="Proteomes" id="UP000182011">
    <property type="component" value="Unassembled WGS sequence"/>
</dbReference>
<evidence type="ECO:0000256" key="1">
    <source>
        <dbReference type="ARBA" id="ARBA00022729"/>
    </source>
</evidence>
<reference evidence="3" key="1">
    <citation type="submission" date="2015-11" db="EMBL/GenBank/DDBJ databases">
        <authorList>
            <person name="Varghese N."/>
        </authorList>
    </citation>
    <scope>NUCLEOTIDE SEQUENCE [LARGE SCALE GENOMIC DNA]</scope>
</reference>
<accession>A0A0P1M3S8</accession>
<dbReference type="InterPro" id="IPR025634">
    <property type="entry name" value="DUF4292"/>
</dbReference>
<evidence type="ECO:0000313" key="2">
    <source>
        <dbReference type="EMBL" id="CUU05883.1"/>
    </source>
</evidence>
<accession>A0A0P1LH95</accession>
<dbReference type="EMBL" id="FAOP01000005">
    <property type="protein sequence ID" value="CUU05883.1"/>
    <property type="molecule type" value="Genomic_DNA"/>
</dbReference>
<sequence>MVKYKVLSLITIAILLISCAPSKKVLTDLNFETALGKLNFRDRYVKLITAKGSITIDSPEFSSSASLRVNLKRPDTLMLKFETVFGINLGEVKIYGDSFELVDRFNDRTLSGRVSEYLRRYFEFNLKFDEIVDILIASPRVSNAEMYNLADYGFSIYERRGDEEITLNFNSDLELESCTLSKGGDKFFEVRYSRYVKVGEITLPKVIRIYDRHGRGIYLNFSEIKVNSWDG</sequence>
<name>A0A0P1LGZ6_9BACT</name>
<proteinExistence type="predicted"/>
<gene>
    <name evidence="2" type="ORF">JGI4_01373</name>
</gene>
<accession>A0A0S4N4V8</accession>
<evidence type="ECO:0008006" key="4">
    <source>
        <dbReference type="Google" id="ProtNLM"/>
    </source>
</evidence>
<accession>A0A0P1LGZ6</accession>
<dbReference type="PROSITE" id="PS51257">
    <property type="entry name" value="PROKAR_LIPOPROTEIN"/>
    <property type="match status" value="1"/>
</dbReference>